<evidence type="ECO:0000313" key="5">
    <source>
        <dbReference type="Proteomes" id="UP000307173"/>
    </source>
</evidence>
<dbReference type="EMBL" id="SELW01000370">
    <property type="protein sequence ID" value="TID28776.1"/>
    <property type="molecule type" value="Genomic_DNA"/>
</dbReference>
<gene>
    <name evidence="4" type="ORF">CANINC_002295</name>
</gene>
<feature type="domain" description="Rhodanese" evidence="3">
    <location>
        <begin position="206"/>
        <end position="322"/>
    </location>
</feature>
<name>A0A4T0X1Y1_9ASCO</name>
<dbReference type="PANTHER" id="PTHR11364">
    <property type="entry name" value="THIOSULFATE SULFERTANSFERASE"/>
    <property type="match status" value="1"/>
</dbReference>
<reference evidence="4 5" key="1">
    <citation type="journal article" date="2019" name="Front. Genet.">
        <title>Whole-Genome Sequencing of the Opportunistic Yeast Pathogen Candida inconspicua Uncovers Its Hybrid Origin.</title>
        <authorList>
            <person name="Mixao V."/>
            <person name="Hansen A.P."/>
            <person name="Saus E."/>
            <person name="Boekhout T."/>
            <person name="Lass-Florl C."/>
            <person name="Gabaldon T."/>
        </authorList>
    </citation>
    <scope>NUCLEOTIDE SEQUENCE [LARGE SCALE GENOMIC DNA]</scope>
    <source>
        <strain evidence="4 5">CBS 180</strain>
    </source>
</reference>
<dbReference type="Proteomes" id="UP000307173">
    <property type="component" value="Unassembled WGS sequence"/>
</dbReference>
<sequence length="326" mass="36740">MIFSQLKSSNNVTKPFLQSRMISLIAPASVNSFYDANKNKIVSVDATWYMPDVPMNGFNEFQKRRLKDAVFFDIEKIKDHESDFPHMLPSQRFFEKEVSRLGICNDDNIVFYDQQGVFSLCRAAWMFEVFGHDLEKIYILNTFPGYSKNTSDPNLVMKLHGANTLVDESIVTSSSTLPKSEYKTKFDDSKVVSYEQLLSLVQDNKIGDEYTLIDARSASRFTGEAPEPREGLSSGHIKNAINIPFTELLTPDKSFLSTMTLNNIFKRHNVDDSKPIIVMCGTGVTACVVRAAMQLAGFDSSKIAVYDGSWTEWAQRAPSSLIVKDI</sequence>
<feature type="domain" description="Rhodanese" evidence="3">
    <location>
        <begin position="37"/>
        <end position="155"/>
    </location>
</feature>
<dbReference type="STRING" id="52247.A0A4T0X1Y1"/>
<dbReference type="GO" id="GO:0004792">
    <property type="term" value="F:thiosulfate-cyanide sulfurtransferase activity"/>
    <property type="evidence" value="ECO:0007669"/>
    <property type="project" value="TreeGrafter"/>
</dbReference>
<dbReference type="Gene3D" id="3.40.250.10">
    <property type="entry name" value="Rhodanese-like domain"/>
    <property type="match status" value="2"/>
</dbReference>
<protein>
    <recommendedName>
        <fullName evidence="3">Rhodanese domain-containing protein</fullName>
    </recommendedName>
</protein>
<keyword evidence="5" id="KW-1185">Reference proteome</keyword>
<dbReference type="CDD" id="cd01449">
    <property type="entry name" value="TST_Repeat_2"/>
    <property type="match status" value="1"/>
</dbReference>
<evidence type="ECO:0000256" key="2">
    <source>
        <dbReference type="ARBA" id="ARBA00022737"/>
    </source>
</evidence>
<dbReference type="AlphaFoldDB" id="A0A4T0X1Y1"/>
<proteinExistence type="predicted"/>
<dbReference type="InterPro" id="IPR045078">
    <property type="entry name" value="TST/MPST-like"/>
</dbReference>
<dbReference type="Pfam" id="PF00581">
    <property type="entry name" value="Rhodanese"/>
    <property type="match status" value="1"/>
</dbReference>
<dbReference type="GO" id="GO:0005739">
    <property type="term" value="C:mitochondrion"/>
    <property type="evidence" value="ECO:0007669"/>
    <property type="project" value="TreeGrafter"/>
</dbReference>
<evidence type="ECO:0000256" key="1">
    <source>
        <dbReference type="ARBA" id="ARBA00022679"/>
    </source>
</evidence>
<dbReference type="PANTHER" id="PTHR11364:SF27">
    <property type="entry name" value="SULFURTRANSFERASE"/>
    <property type="match status" value="1"/>
</dbReference>
<keyword evidence="2" id="KW-0677">Repeat</keyword>
<organism evidence="4 5">
    <name type="scientific">Pichia inconspicua</name>
    <dbReference type="NCBI Taxonomy" id="52247"/>
    <lineage>
        <taxon>Eukaryota</taxon>
        <taxon>Fungi</taxon>
        <taxon>Dikarya</taxon>
        <taxon>Ascomycota</taxon>
        <taxon>Saccharomycotina</taxon>
        <taxon>Pichiomycetes</taxon>
        <taxon>Pichiales</taxon>
        <taxon>Pichiaceae</taxon>
        <taxon>Pichia</taxon>
    </lineage>
</organism>
<dbReference type="OrthoDB" id="270167at2759"/>
<dbReference type="FunFam" id="3.40.250.10:FF:000001">
    <property type="entry name" value="Sulfurtransferase"/>
    <property type="match status" value="1"/>
</dbReference>
<dbReference type="CDD" id="cd01448">
    <property type="entry name" value="TST_Repeat_1"/>
    <property type="match status" value="1"/>
</dbReference>
<comment type="caution">
    <text evidence="4">The sequence shown here is derived from an EMBL/GenBank/DDBJ whole genome shotgun (WGS) entry which is preliminary data.</text>
</comment>
<evidence type="ECO:0000313" key="4">
    <source>
        <dbReference type="EMBL" id="TID28776.1"/>
    </source>
</evidence>
<evidence type="ECO:0000259" key="3">
    <source>
        <dbReference type="PROSITE" id="PS50206"/>
    </source>
</evidence>
<dbReference type="InterPro" id="IPR001763">
    <property type="entry name" value="Rhodanese-like_dom"/>
</dbReference>
<dbReference type="SUPFAM" id="SSF52821">
    <property type="entry name" value="Rhodanese/Cell cycle control phosphatase"/>
    <property type="match status" value="2"/>
</dbReference>
<dbReference type="SMART" id="SM00450">
    <property type="entry name" value="RHOD"/>
    <property type="match status" value="2"/>
</dbReference>
<accession>A0A4T0X1Y1</accession>
<dbReference type="PROSITE" id="PS50206">
    <property type="entry name" value="RHODANESE_3"/>
    <property type="match status" value="2"/>
</dbReference>
<keyword evidence="1" id="KW-0808">Transferase</keyword>
<dbReference type="InterPro" id="IPR036873">
    <property type="entry name" value="Rhodanese-like_dom_sf"/>
</dbReference>